<evidence type="ECO:0000313" key="12">
    <source>
        <dbReference type="EMBL" id="WRT63846.1"/>
    </source>
</evidence>
<comment type="catalytic activity">
    <reaction evidence="1">
        <text>Random endo-hydrolysis of N-acetyl-beta-D-glucosaminide (1-&gt;4)-beta-linkages in chitin and chitodextrins.</text>
        <dbReference type="EC" id="3.2.1.14"/>
    </reaction>
</comment>
<evidence type="ECO:0000256" key="1">
    <source>
        <dbReference type="ARBA" id="ARBA00000822"/>
    </source>
</evidence>
<dbReference type="SMART" id="SM00636">
    <property type="entry name" value="Glyco_18"/>
    <property type="match status" value="1"/>
</dbReference>
<keyword evidence="2 7" id="KW-0378">Hydrolase</keyword>
<dbReference type="GeneID" id="87952902"/>
<evidence type="ECO:0000259" key="11">
    <source>
        <dbReference type="PROSITE" id="PS51910"/>
    </source>
</evidence>
<keyword evidence="5 7" id="KW-0326">Glycosidase</keyword>
<dbReference type="Pfam" id="PF00704">
    <property type="entry name" value="Glyco_hydro_18"/>
    <property type="match status" value="1"/>
</dbReference>
<organism evidence="12 13">
    <name type="scientific">Kwoniella shivajii</name>
    <dbReference type="NCBI Taxonomy" id="564305"/>
    <lineage>
        <taxon>Eukaryota</taxon>
        <taxon>Fungi</taxon>
        <taxon>Dikarya</taxon>
        <taxon>Basidiomycota</taxon>
        <taxon>Agaricomycotina</taxon>
        <taxon>Tremellomycetes</taxon>
        <taxon>Tremellales</taxon>
        <taxon>Cryptococcaceae</taxon>
        <taxon>Kwoniella</taxon>
    </lineage>
</organism>
<feature type="domain" description="GH18" evidence="11">
    <location>
        <begin position="196"/>
        <end position="569"/>
    </location>
</feature>
<dbReference type="RefSeq" id="XP_062788586.1">
    <property type="nucleotide sequence ID" value="XM_062932535.1"/>
</dbReference>
<keyword evidence="4" id="KW-0119">Carbohydrate metabolism</keyword>
<keyword evidence="3" id="KW-0146">Chitin degradation</keyword>
<evidence type="ECO:0000256" key="6">
    <source>
        <dbReference type="ARBA" id="ARBA00023326"/>
    </source>
</evidence>
<comment type="similarity">
    <text evidence="8">Belongs to the glycosyl hydrolase 18 family.</text>
</comment>
<dbReference type="PROSITE" id="PS01095">
    <property type="entry name" value="GH18_1"/>
    <property type="match status" value="1"/>
</dbReference>
<feature type="chain" id="PRO_5047117347" description="GH18 domain-containing protein" evidence="10">
    <location>
        <begin position="21"/>
        <end position="569"/>
    </location>
</feature>
<evidence type="ECO:0000256" key="10">
    <source>
        <dbReference type="SAM" id="SignalP"/>
    </source>
</evidence>
<dbReference type="PANTHER" id="PTHR11177:SF317">
    <property type="entry name" value="CHITINASE 12-RELATED"/>
    <property type="match status" value="1"/>
</dbReference>
<protein>
    <recommendedName>
        <fullName evidence="11">GH18 domain-containing protein</fullName>
    </recommendedName>
</protein>
<keyword evidence="6" id="KW-0624">Polysaccharide degradation</keyword>
<dbReference type="SUPFAM" id="SSF51445">
    <property type="entry name" value="(Trans)glycosidases"/>
    <property type="match status" value="1"/>
</dbReference>
<dbReference type="PROSITE" id="PS51910">
    <property type="entry name" value="GH18_2"/>
    <property type="match status" value="1"/>
</dbReference>
<gene>
    <name evidence="12" type="ORF">IL334_000771</name>
</gene>
<evidence type="ECO:0000256" key="5">
    <source>
        <dbReference type="ARBA" id="ARBA00023295"/>
    </source>
</evidence>
<keyword evidence="13" id="KW-1185">Reference proteome</keyword>
<feature type="signal peptide" evidence="10">
    <location>
        <begin position="1"/>
        <end position="20"/>
    </location>
</feature>
<evidence type="ECO:0000256" key="2">
    <source>
        <dbReference type="ARBA" id="ARBA00022801"/>
    </source>
</evidence>
<feature type="region of interest" description="Disordered" evidence="9">
    <location>
        <begin position="121"/>
        <end position="143"/>
    </location>
</feature>
<accession>A0ABZ1CT43</accession>
<dbReference type="InterPro" id="IPR050314">
    <property type="entry name" value="Glycosyl_Hydrlase_18"/>
</dbReference>
<evidence type="ECO:0000256" key="7">
    <source>
        <dbReference type="RuleBase" id="RU000489"/>
    </source>
</evidence>
<dbReference type="Proteomes" id="UP001329825">
    <property type="component" value="Chromosome 1"/>
</dbReference>
<dbReference type="CDD" id="cd00598">
    <property type="entry name" value="GH18_chitinase-like"/>
    <property type="match status" value="1"/>
</dbReference>
<keyword evidence="10" id="KW-0732">Signal</keyword>
<proteinExistence type="inferred from homology"/>
<feature type="region of interest" description="Disordered" evidence="9">
    <location>
        <begin position="161"/>
        <end position="190"/>
    </location>
</feature>
<dbReference type="InterPro" id="IPR017853">
    <property type="entry name" value="GH"/>
</dbReference>
<dbReference type="InterPro" id="IPR011583">
    <property type="entry name" value="Chitinase_II/V-like_cat"/>
</dbReference>
<dbReference type="EMBL" id="CP141881">
    <property type="protein sequence ID" value="WRT63846.1"/>
    <property type="molecule type" value="Genomic_DNA"/>
</dbReference>
<name>A0ABZ1CT43_9TREE</name>
<evidence type="ECO:0000256" key="3">
    <source>
        <dbReference type="ARBA" id="ARBA00023024"/>
    </source>
</evidence>
<dbReference type="PANTHER" id="PTHR11177">
    <property type="entry name" value="CHITINASE"/>
    <property type="match status" value="1"/>
</dbReference>
<evidence type="ECO:0000313" key="13">
    <source>
        <dbReference type="Proteomes" id="UP001329825"/>
    </source>
</evidence>
<evidence type="ECO:0000256" key="8">
    <source>
        <dbReference type="RuleBase" id="RU004453"/>
    </source>
</evidence>
<evidence type="ECO:0000256" key="4">
    <source>
        <dbReference type="ARBA" id="ARBA00023277"/>
    </source>
</evidence>
<dbReference type="Gene3D" id="3.20.20.80">
    <property type="entry name" value="Glycosidases"/>
    <property type="match status" value="1"/>
</dbReference>
<reference evidence="12 13" key="1">
    <citation type="submission" date="2024-01" db="EMBL/GenBank/DDBJ databases">
        <title>Comparative genomics of Cryptococcus and Kwoniella reveals pathogenesis evolution and contrasting modes of karyotype evolution via chromosome fusion or intercentromeric recombination.</title>
        <authorList>
            <person name="Coelho M.A."/>
            <person name="David-Palma M."/>
            <person name="Shea T."/>
            <person name="Bowers K."/>
            <person name="McGinley-Smith S."/>
            <person name="Mohammad A.W."/>
            <person name="Gnirke A."/>
            <person name="Yurkov A.M."/>
            <person name="Nowrousian M."/>
            <person name="Sun S."/>
            <person name="Cuomo C.A."/>
            <person name="Heitman J."/>
        </authorList>
    </citation>
    <scope>NUCLEOTIDE SEQUENCE [LARGE SCALE GENOMIC DNA]</scope>
    <source>
        <strain evidence="12">CBS 11374</strain>
    </source>
</reference>
<evidence type="ECO:0000256" key="9">
    <source>
        <dbReference type="SAM" id="MobiDB-lite"/>
    </source>
</evidence>
<dbReference type="InterPro" id="IPR001223">
    <property type="entry name" value="Glyco_hydro18_cat"/>
</dbReference>
<sequence>MRSATYSAIVLLLGTARIHAAPAASPQSSDTTGTAAGVDYKCSEDGKSYTGLNGSGTGPCQGGTVCKEGVPGGPCVWPEGYGAPGVAAIATGAGSATAASATSEGTASGVSVGGVNTDPSGSATIASTGSATSSASASATDGSSSIPGEFAVQSVTGDASQTASGVSTSTASSSSVSSSSTDKSTSSSEAVNSGQTRFVGYWENFSNFGSVSNAQLDGLTHVILSFIDMLTWTPDNAKFAVSSNGNFNSTTADTLRAQKAGLKVSAALGGWGLDQTIRDAADAGDAAITALIANAKSVVKQYKLDGLDLDWEFPNAQQQPAFVKICQGLKKAIQEENPKGILSVALGSRTTQKDPKTSFKDVDAMTQDTFSQLADTVDMWNIMTYDYVNRYDTKTGHQSSKSVIEQALAYYKQNGMALDKANIGFLNTAKFFGDVTTCSTENPIDCTMGGVEAFETGGKDNGISGWLRYNPEIDAGLGEYKEQAVVMRTDSWAKKPDDSTTAFEDEHAHAWYDQSAKVFWTWTTGDDNKALCEEFKSQVGGMFVWSVNQDEHGINGGSHMQALASCVKG</sequence>
<dbReference type="InterPro" id="IPR001579">
    <property type="entry name" value="Glyco_hydro_18_chit_AS"/>
</dbReference>